<proteinExistence type="inferred from homology"/>
<evidence type="ECO:0000313" key="6">
    <source>
        <dbReference type="EMBL" id="WCO68789.1"/>
    </source>
</evidence>
<dbReference type="PROSITE" id="PS50983">
    <property type="entry name" value="FE_B12_PBP"/>
    <property type="match status" value="1"/>
</dbReference>
<comment type="similarity">
    <text evidence="2">Belongs to the bacterial solute-binding protein 8 family.</text>
</comment>
<keyword evidence="7" id="KW-1185">Reference proteome</keyword>
<evidence type="ECO:0000256" key="4">
    <source>
        <dbReference type="ARBA" id="ARBA00022729"/>
    </source>
</evidence>
<evidence type="ECO:0000256" key="3">
    <source>
        <dbReference type="ARBA" id="ARBA00022448"/>
    </source>
</evidence>
<dbReference type="InterPro" id="IPR002491">
    <property type="entry name" value="ABC_transptr_periplasmic_BD"/>
</dbReference>
<evidence type="ECO:0000259" key="5">
    <source>
        <dbReference type="PROSITE" id="PS50983"/>
    </source>
</evidence>
<dbReference type="PANTHER" id="PTHR30532">
    <property type="entry name" value="IRON III DICITRATE-BINDING PERIPLASMIC PROTEIN"/>
    <property type="match status" value="1"/>
</dbReference>
<organism evidence="6 7">
    <name type="scientific">Iamia majanohamensis</name>
    <dbReference type="NCBI Taxonomy" id="467976"/>
    <lineage>
        <taxon>Bacteria</taxon>
        <taxon>Bacillati</taxon>
        <taxon>Actinomycetota</taxon>
        <taxon>Acidimicrobiia</taxon>
        <taxon>Acidimicrobiales</taxon>
        <taxon>Iamiaceae</taxon>
        <taxon>Iamia</taxon>
    </lineage>
</organism>
<dbReference type="AlphaFoldDB" id="A0AAE9YCZ5"/>
<dbReference type="InterPro" id="IPR006311">
    <property type="entry name" value="TAT_signal"/>
</dbReference>
<accession>A0AAE9YCZ5</accession>
<dbReference type="GO" id="GO:1901678">
    <property type="term" value="P:iron coordination entity transport"/>
    <property type="evidence" value="ECO:0007669"/>
    <property type="project" value="UniProtKB-ARBA"/>
</dbReference>
<dbReference type="Gene3D" id="3.40.50.1980">
    <property type="entry name" value="Nitrogenase molybdenum iron protein domain"/>
    <property type="match status" value="2"/>
</dbReference>
<dbReference type="Proteomes" id="UP001216390">
    <property type="component" value="Chromosome"/>
</dbReference>
<dbReference type="PROSITE" id="PS51257">
    <property type="entry name" value="PROKAR_LIPOPROTEIN"/>
    <property type="match status" value="1"/>
</dbReference>
<dbReference type="Pfam" id="PF01497">
    <property type="entry name" value="Peripla_BP_2"/>
    <property type="match status" value="1"/>
</dbReference>
<dbReference type="PANTHER" id="PTHR30532:SF1">
    <property type="entry name" value="IRON(3+)-HYDROXAMATE-BINDING PROTEIN FHUD"/>
    <property type="match status" value="1"/>
</dbReference>
<dbReference type="KEGG" id="ima:PO878_08630"/>
<dbReference type="SUPFAM" id="SSF53807">
    <property type="entry name" value="Helical backbone' metal receptor"/>
    <property type="match status" value="1"/>
</dbReference>
<sequence length="332" mass="35068">MRSRRPTGLTRREVLVGGVATGLLLAACGGGDDGDASAAPTDGDGGDDGTRTVDVDGREVVVPTDPRRVVAMENRRDLETAVVLGLPLVGLGVYGQAPEPVAPFIPHEADGIEVFDTAEPNLEQIAALRPDLVLSRDIYLGEDFLDGRLPDAAPVLPIASEGPWRPDLERVAAWLGREPMLSSALDQHDAAVAEVRSRHAEALASARVAVVEYYPTGPSFYAGGVDGFQLQAGTLGELGGQVIDAVADRDYFDEPLALENVGQLAAADALLVVVGDATARDELDGIELWQRMPAVAAGRVVHTDTRTNQGSVYAATECVRLLDELYATIDGR</sequence>
<protein>
    <submittedName>
        <fullName evidence="6">ABC transporter substrate-binding protein</fullName>
    </submittedName>
</protein>
<dbReference type="RefSeq" id="WP_272738304.1">
    <property type="nucleotide sequence ID" value="NZ_CP116942.1"/>
</dbReference>
<keyword evidence="3" id="KW-0813">Transport</keyword>
<reference evidence="6" key="1">
    <citation type="submission" date="2023-01" db="EMBL/GenBank/DDBJ databases">
        <title>The diversity of Class Acidimicrobiia in South China Sea sediment environments and the proposal of Iamia marina sp. nov., a novel species of the genus Iamia.</title>
        <authorList>
            <person name="He Y."/>
            <person name="Tian X."/>
        </authorList>
    </citation>
    <scope>NUCLEOTIDE SEQUENCE</scope>
    <source>
        <strain evidence="6">DSM 19957</strain>
    </source>
</reference>
<evidence type="ECO:0000256" key="2">
    <source>
        <dbReference type="ARBA" id="ARBA00008814"/>
    </source>
</evidence>
<name>A0AAE9YCZ5_9ACTN</name>
<dbReference type="EMBL" id="CP116942">
    <property type="protein sequence ID" value="WCO68789.1"/>
    <property type="molecule type" value="Genomic_DNA"/>
</dbReference>
<gene>
    <name evidence="6" type="ORF">PO878_08630</name>
</gene>
<dbReference type="PROSITE" id="PS51318">
    <property type="entry name" value="TAT"/>
    <property type="match status" value="1"/>
</dbReference>
<dbReference type="InterPro" id="IPR051313">
    <property type="entry name" value="Bact_iron-sidero_bind"/>
</dbReference>
<comment type="subcellular location">
    <subcellularLocation>
        <location evidence="1">Cell envelope</location>
    </subcellularLocation>
</comment>
<dbReference type="GO" id="GO:0030288">
    <property type="term" value="C:outer membrane-bounded periplasmic space"/>
    <property type="evidence" value="ECO:0007669"/>
    <property type="project" value="TreeGrafter"/>
</dbReference>
<feature type="domain" description="Fe/B12 periplasmic-binding" evidence="5">
    <location>
        <begin position="69"/>
        <end position="332"/>
    </location>
</feature>
<evidence type="ECO:0000313" key="7">
    <source>
        <dbReference type="Proteomes" id="UP001216390"/>
    </source>
</evidence>
<evidence type="ECO:0000256" key="1">
    <source>
        <dbReference type="ARBA" id="ARBA00004196"/>
    </source>
</evidence>
<keyword evidence="4" id="KW-0732">Signal</keyword>